<evidence type="ECO:0000256" key="4">
    <source>
        <dbReference type="SAM" id="SignalP"/>
    </source>
</evidence>
<feature type="region of interest" description="Disordered" evidence="3">
    <location>
        <begin position="366"/>
        <end position="440"/>
    </location>
</feature>
<feature type="region of interest" description="Disordered" evidence="3">
    <location>
        <begin position="314"/>
        <end position="344"/>
    </location>
</feature>
<evidence type="ECO:0000256" key="1">
    <source>
        <dbReference type="ARBA" id="ARBA00023295"/>
    </source>
</evidence>
<dbReference type="InterPro" id="IPR013783">
    <property type="entry name" value="Ig-like_fold"/>
</dbReference>
<dbReference type="SMART" id="SM00060">
    <property type="entry name" value="FN3"/>
    <property type="match status" value="1"/>
</dbReference>
<dbReference type="PROSITE" id="PS50853">
    <property type="entry name" value="FN3"/>
    <property type="match status" value="1"/>
</dbReference>
<dbReference type="InterPro" id="IPR036116">
    <property type="entry name" value="FN3_sf"/>
</dbReference>
<dbReference type="GO" id="GO:0000272">
    <property type="term" value="P:polysaccharide catabolic process"/>
    <property type="evidence" value="ECO:0007669"/>
    <property type="project" value="UniProtKB-KW"/>
</dbReference>
<accession>A0A919S5W5</accession>
<feature type="domain" description="Fibronectin type-III" evidence="5">
    <location>
        <begin position="441"/>
        <end position="530"/>
    </location>
</feature>
<dbReference type="AlphaFoldDB" id="A0A919S5W5"/>
<dbReference type="Proteomes" id="UP000681340">
    <property type="component" value="Unassembled WGS sequence"/>
</dbReference>
<dbReference type="SUPFAM" id="SSF63829">
    <property type="entry name" value="Calcium-dependent phosphotriesterase"/>
    <property type="match status" value="1"/>
</dbReference>
<dbReference type="InterPro" id="IPR003961">
    <property type="entry name" value="FN3_dom"/>
</dbReference>
<feature type="chain" id="PRO_5039147054" description="Fibronectin type-III domain-containing protein" evidence="4">
    <location>
        <begin position="47"/>
        <end position="622"/>
    </location>
</feature>
<evidence type="ECO:0000313" key="6">
    <source>
        <dbReference type="EMBL" id="GIM66069.1"/>
    </source>
</evidence>
<keyword evidence="1" id="KW-0378">Hydrolase</keyword>
<keyword evidence="1" id="KW-0326">Glycosidase</keyword>
<name>A0A919S5W5_9ACTN</name>
<dbReference type="Gene3D" id="2.60.40.10">
    <property type="entry name" value="Immunoglobulins"/>
    <property type="match status" value="1"/>
</dbReference>
<feature type="compositionally biased region" description="Low complexity" evidence="3">
    <location>
        <begin position="368"/>
        <end position="382"/>
    </location>
</feature>
<evidence type="ECO:0000259" key="5">
    <source>
        <dbReference type="PROSITE" id="PS50853"/>
    </source>
</evidence>
<proteinExistence type="predicted"/>
<keyword evidence="2" id="KW-0624">Polysaccharide degradation</keyword>
<keyword evidence="2" id="KW-0119">Carbohydrate metabolism</keyword>
<evidence type="ECO:0000256" key="3">
    <source>
        <dbReference type="SAM" id="MobiDB-lite"/>
    </source>
</evidence>
<dbReference type="EMBL" id="BOQL01000018">
    <property type="protein sequence ID" value="GIM66069.1"/>
    <property type="molecule type" value="Genomic_DNA"/>
</dbReference>
<dbReference type="SUPFAM" id="SSF49265">
    <property type="entry name" value="Fibronectin type III"/>
    <property type="match status" value="1"/>
</dbReference>
<protein>
    <recommendedName>
        <fullName evidence="5">Fibronectin type-III domain-containing protein</fullName>
    </recommendedName>
</protein>
<sequence>MYVVVYAGRVTRPARSTRWRGLRGRLPLTILLAACLVAAAAAVSGAGTTPAGLSFADVGRWFADPDADQVFHVNGATRSIDAYTQIVGIEDGSEVVQGETSGYVVGPTRITEFDKSSLTQQDTTVPPAAEPPVPVEVKGGPYLVYRQAGSIVRLGARAATIPTGGVVGPPVAAPDGTLWLHRPDAGLLCHLAPDADRVSCTVAVPAGRHGALTLARGAVTFMDTDADTLSPVHADSLGTPVALDIDLPDEVQVAGADLHGRIAVLDPRTPRLLLVDADSGQAVRVTLPSGRWTAPAAGRSSVVLLDAQARRVHSYASDGRAQGTTAVRAGAGEPRLSRGQDGRVYIEGGDGRNVLVVDDRGGVGAVTGGPATAAGPVTSASGPVPPMPGTTPPSAPGTSPAVPPSSRPGAPTGPGTTQDTTAPPRAGLPEADLRPVPAGVPGMPPDLKVVARGPQLVVTWGAAAPHGAPITAYHLAWEPGGGSIHPGGARSATISAPIRGVTYRITLAAKNSAGVGAPATVTIPYRTLTVRRGVSAEHLPDCLKPRCAKFHIELRGFDPNTKYEIDPYSSVHGDFNPGAGLTTDEKGDLTSRSRFPYSGIGDTVWVIVDGQESNHYVWPPGD</sequence>
<keyword evidence="7" id="KW-1185">Reference proteome</keyword>
<dbReference type="CDD" id="cd00063">
    <property type="entry name" value="FN3"/>
    <property type="match status" value="1"/>
</dbReference>
<reference evidence="6" key="1">
    <citation type="submission" date="2021-03" db="EMBL/GenBank/DDBJ databases">
        <title>Whole genome shotgun sequence of Actinoplanes auranticolor NBRC 12245.</title>
        <authorList>
            <person name="Komaki H."/>
            <person name="Tamura T."/>
        </authorList>
    </citation>
    <scope>NUCLEOTIDE SEQUENCE</scope>
    <source>
        <strain evidence="6">NBRC 12245</strain>
    </source>
</reference>
<evidence type="ECO:0000313" key="7">
    <source>
        <dbReference type="Proteomes" id="UP000681340"/>
    </source>
</evidence>
<organism evidence="6 7">
    <name type="scientific">Actinoplanes auranticolor</name>
    <dbReference type="NCBI Taxonomy" id="47988"/>
    <lineage>
        <taxon>Bacteria</taxon>
        <taxon>Bacillati</taxon>
        <taxon>Actinomycetota</taxon>
        <taxon>Actinomycetes</taxon>
        <taxon>Micromonosporales</taxon>
        <taxon>Micromonosporaceae</taxon>
        <taxon>Actinoplanes</taxon>
    </lineage>
</organism>
<gene>
    <name evidence="6" type="ORF">Aau02nite_21540</name>
</gene>
<feature type="compositionally biased region" description="Pro residues" evidence="3">
    <location>
        <begin position="383"/>
        <end position="406"/>
    </location>
</feature>
<keyword evidence="4" id="KW-0732">Signal</keyword>
<feature type="signal peptide" evidence="4">
    <location>
        <begin position="1"/>
        <end position="46"/>
    </location>
</feature>
<dbReference type="GO" id="GO:0016798">
    <property type="term" value="F:hydrolase activity, acting on glycosyl bonds"/>
    <property type="evidence" value="ECO:0007669"/>
    <property type="project" value="UniProtKB-KW"/>
</dbReference>
<comment type="caution">
    <text evidence="6">The sequence shown here is derived from an EMBL/GenBank/DDBJ whole genome shotgun (WGS) entry which is preliminary data.</text>
</comment>
<evidence type="ECO:0000256" key="2">
    <source>
        <dbReference type="ARBA" id="ARBA00023326"/>
    </source>
</evidence>